<dbReference type="Proteomes" id="UP000256381">
    <property type="component" value="Unassembled WGS sequence"/>
</dbReference>
<protein>
    <submittedName>
        <fullName evidence="1">Uncharacterized protein</fullName>
    </submittedName>
</protein>
<reference evidence="1 2" key="1">
    <citation type="journal article" date="2017" name="N. Engl. J. Med.">
        <title>Transmission of Extensively Drug-Resistant Tuberculosis in South Africa.</title>
        <authorList>
            <person name="Shah N.S."/>
            <person name="Auld S.C."/>
            <person name="Brust J.C."/>
            <person name="Mathema B."/>
            <person name="Ismail N."/>
            <person name="Moodley P."/>
            <person name="Mlisana K."/>
            <person name="Allana S."/>
            <person name="Campbell A."/>
            <person name="Mthiyane T."/>
            <person name="Morris N."/>
            <person name="Mpangase P."/>
            <person name="van der Meulen H."/>
            <person name="Omar S.V."/>
            <person name="Brown T.S."/>
            <person name="Narechania A."/>
            <person name="Shaskina E."/>
            <person name="Kapwata T."/>
            <person name="Kreiswirth B."/>
            <person name="Gandhi N.R."/>
        </authorList>
    </citation>
    <scope>NUCLEOTIDE SEQUENCE [LARGE SCALE GENOMIC DNA]</scope>
    <source>
        <strain evidence="1 2">32301_S10</strain>
    </source>
</reference>
<proteinExistence type="predicted"/>
<sequence>MPQGTTKTTTVTLVSVVTDASHWQNTCMRPYRHRCGLGQAASPCDHYYGVIAYAPNGAMGKIVAPPHSRPGGYRRIRTLRRLSCKVLSNFTNYHGGVRRSRPLAEPGRATS</sequence>
<accession>A0AB73YB28</accession>
<organism evidence="1 2">
    <name type="scientific">Mycobacterium tuberculosis</name>
    <dbReference type="NCBI Taxonomy" id="1773"/>
    <lineage>
        <taxon>Bacteria</taxon>
        <taxon>Bacillati</taxon>
        <taxon>Actinomycetota</taxon>
        <taxon>Actinomycetes</taxon>
        <taxon>Mycobacteriales</taxon>
        <taxon>Mycobacteriaceae</taxon>
        <taxon>Mycobacterium</taxon>
        <taxon>Mycobacterium tuberculosis complex</taxon>
    </lineage>
</organism>
<name>A0AB73YB28_MYCTX</name>
<dbReference type="EMBL" id="QTBD01000200">
    <property type="protein sequence ID" value="REQ49026.1"/>
    <property type="molecule type" value="Genomic_DNA"/>
</dbReference>
<dbReference type="AlphaFoldDB" id="A0AB73YB28"/>
<comment type="caution">
    <text evidence="1">The sequence shown here is derived from an EMBL/GenBank/DDBJ whole genome shotgun (WGS) entry which is preliminary data.</text>
</comment>
<gene>
    <name evidence="1" type="ORF">DSJ38_17105</name>
</gene>
<evidence type="ECO:0000313" key="2">
    <source>
        <dbReference type="Proteomes" id="UP000256381"/>
    </source>
</evidence>
<evidence type="ECO:0000313" key="1">
    <source>
        <dbReference type="EMBL" id="REQ49026.1"/>
    </source>
</evidence>